<organism evidence="7 8">
    <name type="scientific">Kineosporia mesophila</name>
    <dbReference type="NCBI Taxonomy" id="566012"/>
    <lineage>
        <taxon>Bacteria</taxon>
        <taxon>Bacillati</taxon>
        <taxon>Actinomycetota</taxon>
        <taxon>Actinomycetes</taxon>
        <taxon>Kineosporiales</taxon>
        <taxon>Kineosporiaceae</taxon>
        <taxon>Kineosporia</taxon>
    </lineage>
</organism>
<keyword evidence="4" id="KW-0010">Activator</keyword>
<dbReference type="NCBIfam" id="TIGR03298">
    <property type="entry name" value="argP"/>
    <property type="match status" value="1"/>
</dbReference>
<dbReference type="InterPro" id="IPR050176">
    <property type="entry name" value="LTTR"/>
</dbReference>
<dbReference type="Gene3D" id="1.10.10.10">
    <property type="entry name" value="Winged helix-like DNA-binding domain superfamily/Winged helix DNA-binding domain"/>
    <property type="match status" value="1"/>
</dbReference>
<dbReference type="NCBIfam" id="NF002964">
    <property type="entry name" value="PRK03635.1"/>
    <property type="match status" value="1"/>
</dbReference>
<dbReference type="EMBL" id="BAAAZO010000004">
    <property type="protein sequence ID" value="GAA3612521.1"/>
    <property type="molecule type" value="Genomic_DNA"/>
</dbReference>
<keyword evidence="5" id="KW-0804">Transcription</keyword>
<dbReference type="SUPFAM" id="SSF53850">
    <property type="entry name" value="Periplasmic binding protein-like II"/>
    <property type="match status" value="1"/>
</dbReference>
<evidence type="ECO:0000256" key="1">
    <source>
        <dbReference type="ARBA" id="ARBA00009437"/>
    </source>
</evidence>
<evidence type="ECO:0000256" key="2">
    <source>
        <dbReference type="ARBA" id="ARBA00023015"/>
    </source>
</evidence>
<dbReference type="NCBIfam" id="NF009888">
    <property type="entry name" value="PRK13348.1"/>
    <property type="match status" value="1"/>
</dbReference>
<accession>A0ABP6ZLC9</accession>
<dbReference type="Proteomes" id="UP001501074">
    <property type="component" value="Unassembled WGS sequence"/>
</dbReference>
<dbReference type="PANTHER" id="PTHR30579:SF2">
    <property type="entry name" value="HTH-TYPE TRANSCRIPTIONAL REGULATOR ARGP"/>
    <property type="match status" value="1"/>
</dbReference>
<dbReference type="PROSITE" id="PS50931">
    <property type="entry name" value="HTH_LYSR"/>
    <property type="match status" value="1"/>
</dbReference>
<keyword evidence="8" id="KW-1185">Reference proteome</keyword>
<comment type="caution">
    <text evidence="7">The sequence shown here is derived from an EMBL/GenBank/DDBJ whole genome shotgun (WGS) entry which is preliminary data.</text>
</comment>
<gene>
    <name evidence="7" type="ORF">GCM10022223_30770</name>
</gene>
<comment type="similarity">
    <text evidence="1">Belongs to the LysR transcriptional regulatory family.</text>
</comment>
<dbReference type="RefSeq" id="WP_231482065.1">
    <property type="nucleotide sequence ID" value="NZ_BAAAZO010000004.1"/>
</dbReference>
<evidence type="ECO:0000313" key="7">
    <source>
        <dbReference type="EMBL" id="GAA3612521.1"/>
    </source>
</evidence>
<reference evidence="8" key="1">
    <citation type="journal article" date="2019" name="Int. J. Syst. Evol. Microbiol.">
        <title>The Global Catalogue of Microorganisms (GCM) 10K type strain sequencing project: providing services to taxonomists for standard genome sequencing and annotation.</title>
        <authorList>
            <consortium name="The Broad Institute Genomics Platform"/>
            <consortium name="The Broad Institute Genome Sequencing Center for Infectious Disease"/>
            <person name="Wu L."/>
            <person name="Ma J."/>
        </authorList>
    </citation>
    <scope>NUCLEOTIDE SEQUENCE [LARGE SCALE GENOMIC DNA]</scope>
    <source>
        <strain evidence="8">JCM 16902</strain>
    </source>
</reference>
<dbReference type="Pfam" id="PF00126">
    <property type="entry name" value="HTH_1"/>
    <property type="match status" value="1"/>
</dbReference>
<dbReference type="InterPro" id="IPR005119">
    <property type="entry name" value="LysR_subst-bd"/>
</dbReference>
<protein>
    <submittedName>
        <fullName evidence="7">LysR family transcriptional regulator ArgP</fullName>
    </submittedName>
</protein>
<dbReference type="SUPFAM" id="SSF46785">
    <property type="entry name" value="Winged helix' DNA-binding domain"/>
    <property type="match status" value="1"/>
</dbReference>
<keyword evidence="3" id="KW-0238">DNA-binding</keyword>
<dbReference type="InterPro" id="IPR036390">
    <property type="entry name" value="WH_DNA-bd_sf"/>
</dbReference>
<evidence type="ECO:0000259" key="6">
    <source>
        <dbReference type="PROSITE" id="PS50931"/>
    </source>
</evidence>
<dbReference type="InterPro" id="IPR017685">
    <property type="entry name" value="ArgP"/>
</dbReference>
<keyword evidence="2" id="KW-0805">Transcription regulation</keyword>
<name>A0ABP6ZLC9_9ACTN</name>
<evidence type="ECO:0000256" key="5">
    <source>
        <dbReference type="ARBA" id="ARBA00023163"/>
    </source>
</evidence>
<proteinExistence type="inferred from homology"/>
<feature type="domain" description="HTH lysR-type" evidence="6">
    <location>
        <begin position="1"/>
        <end position="59"/>
    </location>
</feature>
<dbReference type="Pfam" id="PF03466">
    <property type="entry name" value="LysR_substrate"/>
    <property type="match status" value="1"/>
</dbReference>
<evidence type="ECO:0000256" key="4">
    <source>
        <dbReference type="ARBA" id="ARBA00023159"/>
    </source>
</evidence>
<sequence>MRFQRDHLQTLLAAVDEGTFDAAAAHLNITASAVSQRVKAMEQAAGRILLRRTTPIRPTADGEVVVRHARQAALLEEETARALAGTGHAGVPTIALAVNADSLATWFLGALAGVLDDTAVVFDLHREDQDRTSDLLRSGTVMAAVTAESAPVQGCSSVRLGTMRYHAVASPAFVDRHLNGEAGTAGLDGVPLVDFDRQDGLQQAFLRTAVGHDPISPRHYVPTSQDFARAVRTGFGWGMLPEQQCLDDLAAGRLVALAPDRPASVELHWQRWKLQSVVLDRVTAAVTATAARELLQD</sequence>
<dbReference type="PANTHER" id="PTHR30579">
    <property type="entry name" value="TRANSCRIPTIONAL REGULATOR"/>
    <property type="match status" value="1"/>
</dbReference>
<evidence type="ECO:0000256" key="3">
    <source>
        <dbReference type="ARBA" id="ARBA00023125"/>
    </source>
</evidence>
<dbReference type="Gene3D" id="3.40.190.290">
    <property type="match status" value="1"/>
</dbReference>
<dbReference type="InterPro" id="IPR036388">
    <property type="entry name" value="WH-like_DNA-bd_sf"/>
</dbReference>
<evidence type="ECO:0000313" key="8">
    <source>
        <dbReference type="Proteomes" id="UP001501074"/>
    </source>
</evidence>
<dbReference type="InterPro" id="IPR000847">
    <property type="entry name" value="LysR_HTH_N"/>
</dbReference>